<evidence type="ECO:0000256" key="1">
    <source>
        <dbReference type="ARBA" id="ARBA00005752"/>
    </source>
</evidence>
<comment type="similarity">
    <text evidence="1">Belongs to the asparagine synthetase family.</text>
</comment>
<sequence length="657" mass="73833">MCGICGFFDPSGNTIREAMLPVVGSMASRMVHRGPDEEGTWCDPEAGLALGHRRLSIIDLTPTGCQPMESFCGRYVIVFNGEIYNFMDIRRKLERESVPFRGRSDTEVVLAAVSVWGVRRTLESMVGMFAFALWDKRERRLTLARDRMGEKPLYYSLMGTTFLFASELKAMKAHPSWHWSIDRGALALFIRHNYIPAPWSIYEGVFKLPPATMLTVGAEELTRSATLPDPQEYWSLRSVMQEGIASPFAEDEEEVALRLEHLLLDSVKGQMMADVPLGAFLSGGIDSSTVVALMQSLSTRPVKTFTIGFREDKYNEAEHAKAVARHLGTDHTELYVTSEEAMSVISKLPSLYDEPFADSSQIPTYLVSQLARRHVTVSLSGDAGDELFAGYGRYMTANARWEKLQRLPALLRKGIGQLFSGVSVERWEAILNPILGERCGIKAQKLFEILADGTPERFYRVLVSQWNAPSTFVIGGNEPLTALTDESNALPGADFFRRMQYLDMLSYLPDDILVKVDRAAMGVSLESRVPFLDYRVVEFAARLPLAMKVEGNTGKRVLRKVLYKYVPKELLERPKMGFGVPVAEWLRGPLREWANDLLDPAKMKQESWLNSESVQGKWKAHLTGKADWSGLLWSILMFQAWQVDEYAKPPGVTIEVA</sequence>
<dbReference type="PROSITE" id="PS51278">
    <property type="entry name" value="GATASE_TYPE_2"/>
    <property type="match status" value="1"/>
</dbReference>
<gene>
    <name evidence="6" type="primary">asnB_21</name>
    <name evidence="6" type="ORF">SDC9_89853</name>
</gene>
<dbReference type="InterPro" id="IPR017932">
    <property type="entry name" value="GATase_2_dom"/>
</dbReference>
<proteinExistence type="inferred from homology"/>
<dbReference type="Pfam" id="PF13522">
    <property type="entry name" value="GATase_6"/>
    <property type="match status" value="1"/>
</dbReference>
<dbReference type="NCBIfam" id="TIGR01536">
    <property type="entry name" value="asn_synth_AEB"/>
    <property type="match status" value="1"/>
</dbReference>
<dbReference type="GO" id="GO:0005524">
    <property type="term" value="F:ATP binding"/>
    <property type="evidence" value="ECO:0007669"/>
    <property type="project" value="UniProtKB-KW"/>
</dbReference>
<dbReference type="EC" id="6.3.5.4" evidence="6"/>
<dbReference type="PIRSF" id="PIRSF001589">
    <property type="entry name" value="Asn_synthetase_glu-h"/>
    <property type="match status" value="1"/>
</dbReference>
<organism evidence="6">
    <name type="scientific">bioreactor metagenome</name>
    <dbReference type="NCBI Taxonomy" id="1076179"/>
    <lineage>
        <taxon>unclassified sequences</taxon>
        <taxon>metagenomes</taxon>
        <taxon>ecological metagenomes</taxon>
    </lineage>
</organism>
<dbReference type="EMBL" id="VSSQ01010007">
    <property type="protein sequence ID" value="MPM43180.1"/>
    <property type="molecule type" value="Genomic_DNA"/>
</dbReference>
<dbReference type="PANTHER" id="PTHR43284">
    <property type="entry name" value="ASPARAGINE SYNTHETASE (GLUTAMINE-HYDROLYZING)"/>
    <property type="match status" value="1"/>
</dbReference>
<keyword evidence="4" id="KW-0315">Glutamine amidotransferase</keyword>
<evidence type="ECO:0000256" key="2">
    <source>
        <dbReference type="ARBA" id="ARBA00022741"/>
    </source>
</evidence>
<dbReference type="InterPro" id="IPR001962">
    <property type="entry name" value="Asn_synthase"/>
</dbReference>
<dbReference type="CDD" id="cd00712">
    <property type="entry name" value="AsnB"/>
    <property type="match status" value="1"/>
</dbReference>
<comment type="caution">
    <text evidence="6">The sequence shown here is derived from an EMBL/GenBank/DDBJ whole genome shotgun (WGS) entry which is preliminary data.</text>
</comment>
<evidence type="ECO:0000259" key="5">
    <source>
        <dbReference type="PROSITE" id="PS51278"/>
    </source>
</evidence>
<dbReference type="AlphaFoldDB" id="A0A644ZQD1"/>
<dbReference type="InterPro" id="IPR033738">
    <property type="entry name" value="AsnB_N"/>
</dbReference>
<dbReference type="PANTHER" id="PTHR43284:SF1">
    <property type="entry name" value="ASPARAGINE SYNTHETASE"/>
    <property type="match status" value="1"/>
</dbReference>
<keyword evidence="3" id="KW-0067">ATP-binding</keyword>
<dbReference type="Gene3D" id="3.40.50.620">
    <property type="entry name" value="HUPs"/>
    <property type="match status" value="2"/>
</dbReference>
<dbReference type="CDD" id="cd01991">
    <property type="entry name" value="Asn_synthase_B_C"/>
    <property type="match status" value="1"/>
</dbReference>
<dbReference type="InterPro" id="IPR051786">
    <property type="entry name" value="ASN_synthetase/amidase"/>
</dbReference>
<keyword evidence="6" id="KW-0436">Ligase</keyword>
<dbReference type="GO" id="GO:0006529">
    <property type="term" value="P:asparagine biosynthetic process"/>
    <property type="evidence" value="ECO:0007669"/>
    <property type="project" value="InterPro"/>
</dbReference>
<name>A0A644ZQD1_9ZZZZ</name>
<feature type="domain" description="Glutamine amidotransferase type-2" evidence="5">
    <location>
        <begin position="2"/>
        <end position="219"/>
    </location>
</feature>
<reference evidence="6" key="1">
    <citation type="submission" date="2019-08" db="EMBL/GenBank/DDBJ databases">
        <authorList>
            <person name="Kucharzyk K."/>
            <person name="Murdoch R.W."/>
            <person name="Higgins S."/>
            <person name="Loffler F."/>
        </authorList>
    </citation>
    <scope>NUCLEOTIDE SEQUENCE</scope>
</reference>
<dbReference type="GO" id="GO:0004066">
    <property type="term" value="F:asparagine synthase (glutamine-hydrolyzing) activity"/>
    <property type="evidence" value="ECO:0007669"/>
    <property type="project" value="UniProtKB-EC"/>
</dbReference>
<evidence type="ECO:0000256" key="3">
    <source>
        <dbReference type="ARBA" id="ARBA00022840"/>
    </source>
</evidence>
<dbReference type="SUPFAM" id="SSF56235">
    <property type="entry name" value="N-terminal nucleophile aminohydrolases (Ntn hydrolases)"/>
    <property type="match status" value="1"/>
</dbReference>
<keyword evidence="2" id="KW-0547">Nucleotide-binding</keyword>
<accession>A0A644ZQD1</accession>
<dbReference type="InterPro" id="IPR006426">
    <property type="entry name" value="Asn_synth_AEB"/>
</dbReference>
<dbReference type="InterPro" id="IPR014729">
    <property type="entry name" value="Rossmann-like_a/b/a_fold"/>
</dbReference>
<dbReference type="GO" id="GO:0005829">
    <property type="term" value="C:cytosol"/>
    <property type="evidence" value="ECO:0007669"/>
    <property type="project" value="TreeGrafter"/>
</dbReference>
<evidence type="ECO:0000313" key="6">
    <source>
        <dbReference type="EMBL" id="MPM43180.1"/>
    </source>
</evidence>
<dbReference type="InterPro" id="IPR029055">
    <property type="entry name" value="Ntn_hydrolases_N"/>
</dbReference>
<evidence type="ECO:0000256" key="4">
    <source>
        <dbReference type="ARBA" id="ARBA00022962"/>
    </source>
</evidence>
<dbReference type="SUPFAM" id="SSF52402">
    <property type="entry name" value="Adenine nucleotide alpha hydrolases-like"/>
    <property type="match status" value="1"/>
</dbReference>
<dbReference type="Pfam" id="PF00733">
    <property type="entry name" value="Asn_synthase"/>
    <property type="match status" value="1"/>
</dbReference>
<protein>
    <submittedName>
        <fullName evidence="6">Asparagine synthetase [glutamine-hydrolyzing] 1</fullName>
        <ecNumber evidence="6">6.3.5.4</ecNumber>
    </submittedName>
</protein>
<dbReference type="Gene3D" id="3.60.20.10">
    <property type="entry name" value="Glutamine Phosphoribosylpyrophosphate, subunit 1, domain 1"/>
    <property type="match status" value="1"/>
</dbReference>